<dbReference type="Proteomes" id="UP000198867">
    <property type="component" value="Unassembled WGS sequence"/>
</dbReference>
<name>A0A1I4Z3T7_9MICO</name>
<dbReference type="STRING" id="995034.SAMN05216219_0694"/>
<proteinExistence type="predicted"/>
<evidence type="ECO:0008006" key="3">
    <source>
        <dbReference type="Google" id="ProtNLM"/>
    </source>
</evidence>
<sequence>MPVTTPAEVEERLNSILDRYRPELVDGTIYGIPALVWPGATGHDYFAALKQGTNKVGLYLIIADRYPEDLELASDAFRSRRTGRATFSFASLDDTMEAELIGLLDRLMERYRSEHA</sequence>
<dbReference type="OrthoDB" id="5116831at2"/>
<reference evidence="2" key="1">
    <citation type="submission" date="2016-10" db="EMBL/GenBank/DDBJ databases">
        <authorList>
            <person name="Varghese N."/>
            <person name="Submissions S."/>
        </authorList>
    </citation>
    <scope>NUCLEOTIDE SEQUENCE [LARGE SCALE GENOMIC DNA]</scope>
    <source>
        <strain evidence="2">CGMCC 1.11101</strain>
    </source>
</reference>
<accession>A0A1I4Z3T7</accession>
<keyword evidence="2" id="KW-1185">Reference proteome</keyword>
<protein>
    <recommendedName>
        <fullName evidence="3">YdhG-like domain-containing protein</fullName>
    </recommendedName>
</protein>
<evidence type="ECO:0000313" key="1">
    <source>
        <dbReference type="EMBL" id="SFN44540.1"/>
    </source>
</evidence>
<dbReference type="AlphaFoldDB" id="A0A1I4Z3T7"/>
<organism evidence="1 2">
    <name type="scientific">Mycetocola miduiensis</name>
    <dbReference type="NCBI Taxonomy" id="995034"/>
    <lineage>
        <taxon>Bacteria</taxon>
        <taxon>Bacillati</taxon>
        <taxon>Actinomycetota</taxon>
        <taxon>Actinomycetes</taxon>
        <taxon>Micrococcales</taxon>
        <taxon>Microbacteriaceae</taxon>
        <taxon>Mycetocola</taxon>
    </lineage>
</organism>
<gene>
    <name evidence="1" type="ORF">SAMN05216219_0694</name>
</gene>
<evidence type="ECO:0000313" key="2">
    <source>
        <dbReference type="Proteomes" id="UP000198867"/>
    </source>
</evidence>
<dbReference type="EMBL" id="FOVM01000001">
    <property type="protein sequence ID" value="SFN44540.1"/>
    <property type="molecule type" value="Genomic_DNA"/>
</dbReference>
<dbReference type="RefSeq" id="WP_143094971.1">
    <property type="nucleotide sequence ID" value="NZ_FOVM01000001.1"/>
</dbReference>